<keyword evidence="1" id="KW-0812">Transmembrane</keyword>
<keyword evidence="3" id="KW-1185">Reference proteome</keyword>
<dbReference type="RefSeq" id="WP_219964346.1">
    <property type="nucleotide sequence ID" value="NZ_JAGFNZ010000001.1"/>
</dbReference>
<organism evidence="2 3">
    <name type="scientific">Caproiciproducens faecalis</name>
    <dbReference type="NCBI Taxonomy" id="2820301"/>
    <lineage>
        <taxon>Bacteria</taxon>
        <taxon>Bacillati</taxon>
        <taxon>Bacillota</taxon>
        <taxon>Clostridia</taxon>
        <taxon>Eubacteriales</taxon>
        <taxon>Acutalibacteraceae</taxon>
        <taxon>Caproiciproducens</taxon>
    </lineage>
</organism>
<name>A0ABS7DL25_9FIRM</name>
<feature type="transmembrane region" description="Helical" evidence="1">
    <location>
        <begin position="75"/>
        <end position="95"/>
    </location>
</feature>
<comment type="caution">
    <text evidence="2">The sequence shown here is derived from an EMBL/GenBank/DDBJ whole genome shotgun (WGS) entry which is preliminary data.</text>
</comment>
<sequence length="112" mass="13283">MTCQHFLFQRFGMIFFTSAILVIPELLASVGVDSEQLEVLQDTESLKVYKNKEQKKKVLQERRQIKSNQNMHKYIYYYATAAVLFIGFLYNVWILMANRVNLIPYVTFFTKK</sequence>
<dbReference type="Proteomes" id="UP000719942">
    <property type="component" value="Unassembled WGS sequence"/>
</dbReference>
<feature type="transmembrane region" description="Helical" evidence="1">
    <location>
        <begin position="12"/>
        <end position="32"/>
    </location>
</feature>
<evidence type="ECO:0000256" key="1">
    <source>
        <dbReference type="SAM" id="Phobius"/>
    </source>
</evidence>
<evidence type="ECO:0000313" key="3">
    <source>
        <dbReference type="Proteomes" id="UP000719942"/>
    </source>
</evidence>
<proteinExistence type="predicted"/>
<gene>
    <name evidence="2" type="ORF">J5W02_04075</name>
</gene>
<keyword evidence="1" id="KW-1133">Transmembrane helix</keyword>
<evidence type="ECO:0000313" key="2">
    <source>
        <dbReference type="EMBL" id="MBW7571980.1"/>
    </source>
</evidence>
<accession>A0ABS7DL25</accession>
<reference evidence="2 3" key="1">
    <citation type="submission" date="2021-03" db="EMBL/GenBank/DDBJ databases">
        <title>Caproiciproducens sp. nov. isolated from feces of cow.</title>
        <authorList>
            <person name="Choi J.-Y."/>
        </authorList>
    </citation>
    <scope>NUCLEOTIDE SEQUENCE [LARGE SCALE GENOMIC DNA]</scope>
    <source>
        <strain evidence="2 3">AGMB10547</strain>
    </source>
</reference>
<protein>
    <submittedName>
        <fullName evidence="2">Uncharacterized protein</fullName>
    </submittedName>
</protein>
<keyword evidence="1" id="KW-0472">Membrane</keyword>
<dbReference type="EMBL" id="JAGFNZ010000001">
    <property type="protein sequence ID" value="MBW7571980.1"/>
    <property type="molecule type" value="Genomic_DNA"/>
</dbReference>